<comment type="caution">
    <text evidence="2">The sequence shown here is derived from an EMBL/GenBank/DDBJ whole genome shotgun (WGS) entry which is preliminary data.</text>
</comment>
<feature type="compositionally biased region" description="Polar residues" evidence="1">
    <location>
        <begin position="1385"/>
        <end position="1399"/>
    </location>
</feature>
<feature type="compositionally biased region" description="Polar residues" evidence="1">
    <location>
        <begin position="1468"/>
        <end position="1480"/>
    </location>
</feature>
<protein>
    <submittedName>
        <fullName evidence="2">Uncharacterized protein</fullName>
    </submittedName>
</protein>
<feature type="compositionally biased region" description="Polar residues" evidence="1">
    <location>
        <begin position="1367"/>
        <end position="1377"/>
    </location>
</feature>
<reference evidence="2 3" key="1">
    <citation type="journal article" date="2018" name="Evol. Lett.">
        <title>Horizontal gene cluster transfer increased hallucinogenic mushroom diversity.</title>
        <authorList>
            <person name="Reynolds H.T."/>
            <person name="Vijayakumar V."/>
            <person name="Gluck-Thaler E."/>
            <person name="Korotkin H.B."/>
            <person name="Matheny P.B."/>
            <person name="Slot J.C."/>
        </authorList>
    </citation>
    <scope>NUCLEOTIDE SEQUENCE [LARGE SCALE GENOMIC DNA]</scope>
    <source>
        <strain evidence="2 3">SRW20</strain>
    </source>
</reference>
<feature type="region of interest" description="Disordered" evidence="1">
    <location>
        <begin position="592"/>
        <end position="611"/>
    </location>
</feature>
<feature type="region of interest" description="Disordered" evidence="1">
    <location>
        <begin position="550"/>
        <end position="570"/>
    </location>
</feature>
<evidence type="ECO:0000256" key="1">
    <source>
        <dbReference type="SAM" id="MobiDB-lite"/>
    </source>
</evidence>
<feature type="region of interest" description="Disordered" evidence="1">
    <location>
        <begin position="1344"/>
        <end position="1399"/>
    </location>
</feature>
<keyword evidence="3" id="KW-1185">Reference proteome</keyword>
<feature type="region of interest" description="Disordered" evidence="1">
    <location>
        <begin position="1411"/>
        <end position="1517"/>
    </location>
</feature>
<feature type="compositionally biased region" description="Acidic residues" evidence="1">
    <location>
        <begin position="239"/>
        <end position="248"/>
    </location>
</feature>
<dbReference type="Proteomes" id="UP000284706">
    <property type="component" value="Unassembled WGS sequence"/>
</dbReference>
<dbReference type="EMBL" id="NHYE01005485">
    <property type="protein sequence ID" value="PPQ71837.1"/>
    <property type="molecule type" value="Genomic_DNA"/>
</dbReference>
<dbReference type="InParanoid" id="A0A409W001"/>
<name>A0A409W001_9AGAR</name>
<feature type="compositionally biased region" description="Acidic residues" evidence="1">
    <location>
        <begin position="1115"/>
        <end position="1135"/>
    </location>
</feature>
<feature type="compositionally biased region" description="Acidic residues" evidence="1">
    <location>
        <begin position="1443"/>
        <end position="1460"/>
    </location>
</feature>
<gene>
    <name evidence="2" type="ORF">CVT26_007046</name>
</gene>
<feature type="compositionally biased region" description="Low complexity" evidence="1">
    <location>
        <begin position="1411"/>
        <end position="1423"/>
    </location>
</feature>
<feature type="region of interest" description="Disordered" evidence="1">
    <location>
        <begin position="1038"/>
        <end position="1156"/>
    </location>
</feature>
<evidence type="ECO:0000313" key="2">
    <source>
        <dbReference type="EMBL" id="PPQ71837.1"/>
    </source>
</evidence>
<sequence length="1558" mass="171198">MNSQSFPYTDYVHSLATSSTYHSGYSGHATHFLGSPSASPINVANIIPFIVSGPSAQFVGASEYAAHSGDGSARDSYYPFASRRHVIAQSYNMDQHSTFSGTSEESSSGHSSMATMQGQFHNMQHPIHPAQSLLMNDEESFQEYPGEGSELNSRGPEPQDRIICRQTFSSSQDVPVERFQYQDPHLTASIAAQALTRDNHSAILSPTWSSVSTSSSSIGSPFISEALSNCELPSPSPLSEDDEDDDGFEVLYTPPPSPAAVFNDYSQLHWSSQPGALMEPTSSPQPRKPAKKDYKLIPVVRREVYRGLQFVHVDFEYNGVLDPADLNHFPGNPWSINVALSESRPPVQQQQHSVAAPFWHGHGVVPSYPTPSFFNSQCDSVPDVCHVHQYPPPSGPSFTPQGLTAVDQNTMSSGPSTAIRGHSSTTVTQNPFPVMPQRQHPSHPIQTQSMTAEGSLQGYSGLRSGYHSGGSEPDQNLRCREPSTAASLFSSQDGPVERIEYQGLCFPASTAMGGTQQGDYSAILSPTWSSISTSSSPISTQSIQEVLSDYDLPSPSQLSGDDEEDDGYEVVYTPPPSPAAVFNNDSQLHWSSQPGAVTEPTSTNASPRPRKPVKKDYKLVPVVHKEVYRGLQFVHVNFEVYSLKKWALVYINPLLHSSRILWQPMVFFTVALLLVVDIALHDRGVCCAPGHCFKGLTSSHKRLTSPSSSRPSGNFVILPFTPCQHQNDTHRPAPTMNPFQNTDYAHSLPVPTATHHYGYSGELLCYKPVPRSETEGIVVIGFVNNAATDFSYNNGPPSCPPVLVQQELQQVVPPSVWHGNGYVPPRPTYTRTDCDLTAFDPLGNFPRQPKYDIGPYSEEYSHSQSTTYGGVEQNRHLYGNDQVVGTHSGVCQNHQQSLSFAIHSDSLPVHDYDASQGFRGQSPPGNDTTFAPSHASAPQWGDVCYAPQPDSTSVRDIHHPFTQQDYMTDEQGIFNESLEGVWQHSSTGVRQQPVAIVPHAQGQYPFHPTQSQSMNSVNAFPECTSHCPGLYNGEPEPNLNPRCRQAGTAVSVPSSQDAPVERFQTQGLQCSASSPQGNSLASQSPTWSYGSTSSISDFETETFAEYDVRSPSPMPDDEEDDDYEDDEGEDYEDLDTPSPSWSSQGAVAEPPWPPIPVQRQCSEPVAVARREVYRGQKFVHINFEYVSEPTTYGGISEGQQLYGNPQVINNQPDIYQSHRHSLSFSTPYDNIAVANDAAFDTQNFPRNDIAFAPSHLSNPRFEDSAYALQPESTGASGFYHAPRPCGAQGYMMANHGMSNEPSEVWHCSSMTAMQQQLLMASEGQFHPPQSEVASAANAFREHSGYPSGLTFGEPETNYNPRCRQGLTAHQHTSSQIDSAERHQVHGQQLAASIASEGSSQDVSLAALSPTWSYETTPSSPSSSDFMEETFSDYDLRPPSPMSEFEEDDSDEDEEDYEDLDTPPPSPPATANSHGQSQWSPQAAEVGRPWYKEDRLSKERRRMEEEAPPNLPPRPVKNELRPVTRVEVYRGQRFVHVSFQYVSDGSAATRFIYENPGGH</sequence>
<feature type="region of interest" description="Disordered" evidence="1">
    <location>
        <begin position="229"/>
        <end position="249"/>
    </location>
</feature>
<proteinExistence type="predicted"/>
<feature type="compositionally biased region" description="Polar residues" evidence="1">
    <location>
        <begin position="1051"/>
        <end position="1097"/>
    </location>
</feature>
<organism evidence="2 3">
    <name type="scientific">Gymnopilus dilepis</name>
    <dbReference type="NCBI Taxonomy" id="231916"/>
    <lineage>
        <taxon>Eukaryota</taxon>
        <taxon>Fungi</taxon>
        <taxon>Dikarya</taxon>
        <taxon>Basidiomycota</taxon>
        <taxon>Agaricomycotina</taxon>
        <taxon>Agaricomycetes</taxon>
        <taxon>Agaricomycetidae</taxon>
        <taxon>Agaricales</taxon>
        <taxon>Agaricineae</taxon>
        <taxon>Hymenogastraceae</taxon>
        <taxon>Gymnopilus</taxon>
    </lineage>
</organism>
<feature type="compositionally biased region" description="Basic and acidic residues" evidence="1">
    <location>
        <begin position="1489"/>
        <end position="1504"/>
    </location>
</feature>
<feature type="compositionally biased region" description="Polar residues" evidence="1">
    <location>
        <begin position="592"/>
        <end position="606"/>
    </location>
</feature>
<evidence type="ECO:0000313" key="3">
    <source>
        <dbReference type="Proteomes" id="UP000284706"/>
    </source>
</evidence>
<accession>A0A409W001</accession>